<dbReference type="FunFam" id="3.20.20.100:FF:000015">
    <property type="entry name" value="Oxidoreductase, aldo/keto reductase family"/>
    <property type="match status" value="1"/>
</dbReference>
<dbReference type="PROSITE" id="PS00063">
    <property type="entry name" value="ALDOKETO_REDUCTASE_3"/>
    <property type="match status" value="1"/>
</dbReference>
<feature type="site" description="Lowers pKa of active site Tyr" evidence="5">
    <location>
        <position position="79"/>
    </location>
</feature>
<dbReference type="PROSITE" id="PS00798">
    <property type="entry name" value="ALDOKETO_REDUCTASE_1"/>
    <property type="match status" value="1"/>
</dbReference>
<name>A0A9P6E567_9AGAR</name>
<dbReference type="CDD" id="cd19071">
    <property type="entry name" value="AKR_AKR1-5-like"/>
    <property type="match status" value="1"/>
</dbReference>
<sequence>MASSKLTLKSTVTLSSGYTLPLLGFGVYQNDNAKPSVLEALKAGYRHIDSAQMYKNEEAVGQAVRESGLKRSEIFITTKCFYVDHGYHETLRGVETSLARLNVDYIDLFLIHDPLSGKIKRLETYKALLEAKTAGKIRTVGVSNFNVQHLEEIKAAGFEAPAVNQIELHPLCQQKEIVKYCRASNIVVEAYCPIIRGKTDNPAIVSLATKYNRDPPQILIRWSLQRGFVPLPKSATAARIRSNASIYDFDLTEKDLKQLDDLDQGKAGAISWNPVEMDSELEY</sequence>
<comment type="similarity">
    <text evidence="1">Belongs to the aldo/keto reductase family.</text>
</comment>
<dbReference type="InterPro" id="IPR018170">
    <property type="entry name" value="Aldo/ket_reductase_CS"/>
</dbReference>
<dbReference type="PROSITE" id="PS00062">
    <property type="entry name" value="ALDOKETO_REDUCTASE_2"/>
    <property type="match status" value="1"/>
</dbReference>
<reference evidence="7" key="1">
    <citation type="submission" date="2020-11" db="EMBL/GenBank/DDBJ databases">
        <authorList>
            <consortium name="DOE Joint Genome Institute"/>
            <person name="Ahrendt S."/>
            <person name="Riley R."/>
            <person name="Andreopoulos W."/>
            <person name="Labutti K."/>
            <person name="Pangilinan J."/>
            <person name="Ruiz-Duenas F.J."/>
            <person name="Barrasa J.M."/>
            <person name="Sanchez-Garcia M."/>
            <person name="Camarero S."/>
            <person name="Miyauchi S."/>
            <person name="Serrano A."/>
            <person name="Linde D."/>
            <person name="Babiker R."/>
            <person name="Drula E."/>
            <person name="Ayuso-Fernandez I."/>
            <person name="Pacheco R."/>
            <person name="Padilla G."/>
            <person name="Ferreira P."/>
            <person name="Barriuso J."/>
            <person name="Kellner H."/>
            <person name="Castanera R."/>
            <person name="Alfaro M."/>
            <person name="Ramirez L."/>
            <person name="Pisabarro A.G."/>
            <person name="Kuo A."/>
            <person name="Tritt A."/>
            <person name="Lipzen A."/>
            <person name="He G."/>
            <person name="Yan M."/>
            <person name="Ng V."/>
            <person name="Cullen D."/>
            <person name="Martin F."/>
            <person name="Rosso M.-N."/>
            <person name="Henrissat B."/>
            <person name="Hibbett D."/>
            <person name="Martinez A.T."/>
            <person name="Grigoriev I.V."/>
        </authorList>
    </citation>
    <scope>NUCLEOTIDE SEQUENCE</scope>
    <source>
        <strain evidence="7">CBS 506.95</strain>
    </source>
</reference>
<dbReference type="AlphaFoldDB" id="A0A9P6E567"/>
<evidence type="ECO:0000259" key="6">
    <source>
        <dbReference type="Pfam" id="PF00248"/>
    </source>
</evidence>
<evidence type="ECO:0000256" key="5">
    <source>
        <dbReference type="PIRSR" id="PIRSR000097-3"/>
    </source>
</evidence>
<dbReference type="InterPro" id="IPR036812">
    <property type="entry name" value="NAD(P)_OxRdtase_dom_sf"/>
</dbReference>
<evidence type="ECO:0000256" key="3">
    <source>
        <dbReference type="PIRSR" id="PIRSR000097-1"/>
    </source>
</evidence>
<dbReference type="Pfam" id="PF00248">
    <property type="entry name" value="Aldo_ket_red"/>
    <property type="match status" value="1"/>
</dbReference>
<dbReference type="OrthoDB" id="416253at2759"/>
<protein>
    <submittedName>
        <fullName evidence="7">Aldo/keto reductase</fullName>
    </submittedName>
</protein>
<dbReference type="SUPFAM" id="SSF51430">
    <property type="entry name" value="NAD(P)-linked oxidoreductase"/>
    <property type="match status" value="1"/>
</dbReference>
<dbReference type="InterPro" id="IPR020471">
    <property type="entry name" value="AKR"/>
</dbReference>
<feature type="active site" description="Proton donor" evidence="3">
    <location>
        <position position="54"/>
    </location>
</feature>
<feature type="binding site" evidence="4">
    <location>
        <position position="112"/>
    </location>
    <ligand>
        <name>substrate</name>
    </ligand>
</feature>
<dbReference type="PANTHER" id="PTHR43827">
    <property type="entry name" value="2,5-DIKETO-D-GLUCONIC ACID REDUCTASE"/>
    <property type="match status" value="1"/>
</dbReference>
<dbReference type="Proteomes" id="UP000807306">
    <property type="component" value="Unassembled WGS sequence"/>
</dbReference>
<comment type="caution">
    <text evidence="7">The sequence shown here is derived from an EMBL/GenBank/DDBJ whole genome shotgun (WGS) entry which is preliminary data.</text>
</comment>
<evidence type="ECO:0000313" key="8">
    <source>
        <dbReference type="Proteomes" id="UP000807306"/>
    </source>
</evidence>
<evidence type="ECO:0000256" key="2">
    <source>
        <dbReference type="ARBA" id="ARBA00023002"/>
    </source>
</evidence>
<dbReference type="EMBL" id="MU157938">
    <property type="protein sequence ID" value="KAF9522643.1"/>
    <property type="molecule type" value="Genomic_DNA"/>
</dbReference>
<organism evidence="7 8">
    <name type="scientific">Crepidotus variabilis</name>
    <dbReference type="NCBI Taxonomy" id="179855"/>
    <lineage>
        <taxon>Eukaryota</taxon>
        <taxon>Fungi</taxon>
        <taxon>Dikarya</taxon>
        <taxon>Basidiomycota</taxon>
        <taxon>Agaricomycotina</taxon>
        <taxon>Agaricomycetes</taxon>
        <taxon>Agaricomycetidae</taxon>
        <taxon>Agaricales</taxon>
        <taxon>Agaricineae</taxon>
        <taxon>Crepidotaceae</taxon>
        <taxon>Crepidotus</taxon>
    </lineage>
</organism>
<gene>
    <name evidence="7" type="ORF">CPB83DRAFT_776792</name>
</gene>
<proteinExistence type="inferred from homology"/>
<dbReference type="GO" id="GO:0016491">
    <property type="term" value="F:oxidoreductase activity"/>
    <property type="evidence" value="ECO:0007669"/>
    <property type="project" value="UniProtKB-KW"/>
</dbReference>
<evidence type="ECO:0000256" key="4">
    <source>
        <dbReference type="PIRSR" id="PIRSR000097-2"/>
    </source>
</evidence>
<feature type="domain" description="NADP-dependent oxidoreductase" evidence="6">
    <location>
        <begin position="28"/>
        <end position="263"/>
    </location>
</feature>
<dbReference type="PRINTS" id="PR00069">
    <property type="entry name" value="ALDKETRDTASE"/>
</dbReference>
<evidence type="ECO:0000256" key="1">
    <source>
        <dbReference type="ARBA" id="ARBA00007905"/>
    </source>
</evidence>
<evidence type="ECO:0000313" key="7">
    <source>
        <dbReference type="EMBL" id="KAF9522643.1"/>
    </source>
</evidence>
<keyword evidence="2" id="KW-0560">Oxidoreductase</keyword>
<dbReference type="PANTHER" id="PTHR43827:SF13">
    <property type="entry name" value="ALDO_KETO REDUCTASE FAMILY PROTEIN"/>
    <property type="match status" value="1"/>
</dbReference>
<dbReference type="PIRSF" id="PIRSF000097">
    <property type="entry name" value="AKR"/>
    <property type="match status" value="1"/>
</dbReference>
<accession>A0A9P6E567</accession>
<dbReference type="InterPro" id="IPR023210">
    <property type="entry name" value="NADP_OxRdtase_dom"/>
</dbReference>
<keyword evidence="8" id="KW-1185">Reference proteome</keyword>
<dbReference type="Gene3D" id="3.20.20.100">
    <property type="entry name" value="NADP-dependent oxidoreductase domain"/>
    <property type="match status" value="1"/>
</dbReference>